<feature type="region of interest" description="Disordered" evidence="1">
    <location>
        <begin position="152"/>
        <end position="209"/>
    </location>
</feature>
<evidence type="ECO:0000313" key="3">
    <source>
        <dbReference type="Proteomes" id="UP000000763"/>
    </source>
</evidence>
<organism evidence="2 3">
    <name type="scientific">Oryza sativa subsp. japonica</name>
    <name type="common">Rice</name>
    <dbReference type="NCBI Taxonomy" id="39947"/>
    <lineage>
        <taxon>Eukaryota</taxon>
        <taxon>Viridiplantae</taxon>
        <taxon>Streptophyta</taxon>
        <taxon>Embryophyta</taxon>
        <taxon>Tracheophyta</taxon>
        <taxon>Spermatophyta</taxon>
        <taxon>Magnoliopsida</taxon>
        <taxon>Liliopsida</taxon>
        <taxon>Poales</taxon>
        <taxon>Poaceae</taxon>
        <taxon>BOP clade</taxon>
        <taxon>Oryzoideae</taxon>
        <taxon>Oryzeae</taxon>
        <taxon>Oryzinae</taxon>
        <taxon>Oryza</taxon>
        <taxon>Oryza sativa</taxon>
    </lineage>
</organism>
<dbReference type="AlphaFoldDB" id="Q6H439"/>
<dbReference type="EMBL" id="AP006528">
    <property type="protein sequence ID" value="BAD26510.1"/>
    <property type="molecule type" value="Genomic_DNA"/>
</dbReference>
<evidence type="ECO:0000313" key="2">
    <source>
        <dbReference type="EMBL" id="BAD26510.1"/>
    </source>
</evidence>
<proteinExistence type="predicted"/>
<reference evidence="3" key="2">
    <citation type="journal article" date="2008" name="Nucleic Acids Res.">
        <title>The rice annotation project database (RAP-DB): 2008 update.</title>
        <authorList>
            <consortium name="The rice annotation project (RAP)"/>
        </authorList>
    </citation>
    <scope>GENOME REANNOTATION</scope>
    <source>
        <strain evidence="3">cv. Nipponbare</strain>
    </source>
</reference>
<accession>Q6H439</accession>
<gene>
    <name evidence="2" type="primary">P0651G05.11</name>
</gene>
<sequence>MPTDGASPPAVPCTVPAAHRTGRLHPAWPQRTAPGRADLAANDHHRQHGRRIISAPRMAATRHRPRPAWPPPPPRRANRAVPTAALAAALQRTASRVEPPPTASLTALLREPPLAAPAPPRPAARTAATPAPGLRMPVCLAEPPAVPCRHATLGRPLRRAAHRPPRRRTSVNRHAAARSKLSVGSHPRAINGERKERGRRKKERKKRGK</sequence>
<feature type="compositionally biased region" description="Basic residues" evidence="1">
    <location>
        <begin position="156"/>
        <end position="177"/>
    </location>
</feature>
<reference evidence="3" key="1">
    <citation type="journal article" date="2005" name="Nature">
        <title>The map-based sequence of the rice genome.</title>
        <authorList>
            <consortium name="International rice genome sequencing project (IRGSP)"/>
            <person name="Matsumoto T."/>
            <person name="Wu J."/>
            <person name="Kanamori H."/>
            <person name="Katayose Y."/>
            <person name="Fujisawa M."/>
            <person name="Namiki N."/>
            <person name="Mizuno H."/>
            <person name="Yamamoto K."/>
            <person name="Antonio B.A."/>
            <person name="Baba T."/>
            <person name="Sakata K."/>
            <person name="Nagamura Y."/>
            <person name="Aoki H."/>
            <person name="Arikawa K."/>
            <person name="Arita K."/>
            <person name="Bito T."/>
            <person name="Chiden Y."/>
            <person name="Fujitsuka N."/>
            <person name="Fukunaka R."/>
            <person name="Hamada M."/>
            <person name="Harada C."/>
            <person name="Hayashi A."/>
            <person name="Hijishita S."/>
            <person name="Honda M."/>
            <person name="Hosokawa S."/>
            <person name="Ichikawa Y."/>
            <person name="Idonuma A."/>
            <person name="Iijima M."/>
            <person name="Ikeda M."/>
            <person name="Ikeno M."/>
            <person name="Ito K."/>
            <person name="Ito S."/>
            <person name="Ito T."/>
            <person name="Ito Y."/>
            <person name="Ito Y."/>
            <person name="Iwabuchi A."/>
            <person name="Kamiya K."/>
            <person name="Karasawa W."/>
            <person name="Kurita K."/>
            <person name="Katagiri S."/>
            <person name="Kikuta A."/>
            <person name="Kobayashi H."/>
            <person name="Kobayashi N."/>
            <person name="Machita K."/>
            <person name="Maehara T."/>
            <person name="Masukawa M."/>
            <person name="Mizubayashi T."/>
            <person name="Mukai Y."/>
            <person name="Nagasaki H."/>
            <person name="Nagata Y."/>
            <person name="Naito S."/>
            <person name="Nakashima M."/>
            <person name="Nakama Y."/>
            <person name="Nakamichi Y."/>
            <person name="Nakamura M."/>
            <person name="Meguro A."/>
            <person name="Negishi M."/>
            <person name="Ohta I."/>
            <person name="Ohta T."/>
            <person name="Okamoto M."/>
            <person name="Ono N."/>
            <person name="Saji S."/>
            <person name="Sakaguchi M."/>
            <person name="Sakai K."/>
            <person name="Shibata M."/>
            <person name="Shimokawa T."/>
            <person name="Song J."/>
            <person name="Takazaki Y."/>
            <person name="Terasawa K."/>
            <person name="Tsugane M."/>
            <person name="Tsuji K."/>
            <person name="Ueda S."/>
            <person name="Waki K."/>
            <person name="Yamagata H."/>
            <person name="Yamamoto M."/>
            <person name="Yamamoto S."/>
            <person name="Yamane H."/>
            <person name="Yoshiki S."/>
            <person name="Yoshihara R."/>
            <person name="Yukawa K."/>
            <person name="Zhong H."/>
            <person name="Yano M."/>
            <person name="Yuan Q."/>
            <person name="Ouyang S."/>
            <person name="Liu J."/>
            <person name="Jones K.M."/>
            <person name="Gansberger K."/>
            <person name="Moffat K."/>
            <person name="Hill J."/>
            <person name="Bera J."/>
            <person name="Fadrosh D."/>
            <person name="Jin S."/>
            <person name="Johri S."/>
            <person name="Kim M."/>
            <person name="Overton L."/>
            <person name="Reardon M."/>
            <person name="Tsitrin T."/>
            <person name="Vuong H."/>
            <person name="Weaver B."/>
            <person name="Ciecko A."/>
            <person name="Tallon L."/>
            <person name="Jackson J."/>
            <person name="Pai G."/>
            <person name="Aken S.V."/>
            <person name="Utterback T."/>
            <person name="Reidmuller S."/>
            <person name="Feldblyum T."/>
            <person name="Hsiao J."/>
            <person name="Zismann V."/>
            <person name="Iobst S."/>
            <person name="de Vazeille A.R."/>
            <person name="Buell C.R."/>
            <person name="Ying K."/>
            <person name="Li Y."/>
            <person name="Lu T."/>
            <person name="Huang Y."/>
            <person name="Zhao Q."/>
            <person name="Feng Q."/>
            <person name="Zhang L."/>
            <person name="Zhu J."/>
            <person name="Weng Q."/>
            <person name="Mu J."/>
            <person name="Lu Y."/>
            <person name="Fan D."/>
            <person name="Liu Y."/>
            <person name="Guan J."/>
            <person name="Zhang Y."/>
            <person name="Yu S."/>
            <person name="Liu X."/>
            <person name="Zhang Y."/>
            <person name="Hong G."/>
            <person name="Han B."/>
            <person name="Choisne N."/>
            <person name="Demange N."/>
            <person name="Orjeda G."/>
            <person name="Samain S."/>
            <person name="Cattolico L."/>
            <person name="Pelletier E."/>
            <person name="Couloux A."/>
            <person name="Segurens B."/>
            <person name="Wincker P."/>
            <person name="D'Hont A."/>
            <person name="Scarpelli C."/>
            <person name="Weissenbach J."/>
            <person name="Salanoubat M."/>
            <person name="Quetier F."/>
            <person name="Yu Y."/>
            <person name="Kim H.R."/>
            <person name="Rambo T."/>
            <person name="Currie J."/>
            <person name="Collura K."/>
            <person name="Luo M."/>
            <person name="Yang T."/>
            <person name="Ammiraju J.S.S."/>
            <person name="Engler F."/>
            <person name="Soderlund C."/>
            <person name="Wing R.A."/>
            <person name="Palmer L.E."/>
            <person name="de la Bastide M."/>
            <person name="Spiegel L."/>
            <person name="Nascimento L."/>
            <person name="Zutavern T."/>
            <person name="O'Shaughnessy A."/>
            <person name="Dike S."/>
            <person name="Dedhia N."/>
            <person name="Preston R."/>
            <person name="Balija V."/>
            <person name="McCombie W.R."/>
            <person name="Chow T."/>
            <person name="Chen H."/>
            <person name="Chung M."/>
            <person name="Chen C."/>
            <person name="Shaw J."/>
            <person name="Wu H."/>
            <person name="Hsiao K."/>
            <person name="Chao Y."/>
            <person name="Chu M."/>
            <person name="Cheng C."/>
            <person name="Hour A."/>
            <person name="Lee P."/>
            <person name="Lin S."/>
            <person name="Lin Y."/>
            <person name="Liou J."/>
            <person name="Liu S."/>
            <person name="Hsing Y."/>
            <person name="Raghuvanshi S."/>
            <person name="Mohanty A."/>
            <person name="Bharti A.K."/>
            <person name="Gaur A."/>
            <person name="Gupta V."/>
            <person name="Kumar D."/>
            <person name="Ravi V."/>
            <person name="Vij S."/>
            <person name="Kapur A."/>
            <person name="Khurana P."/>
            <person name="Khurana P."/>
            <person name="Khurana J.P."/>
            <person name="Tyagi A.K."/>
            <person name="Gaikwad K."/>
            <person name="Singh A."/>
            <person name="Dalal V."/>
            <person name="Srivastava S."/>
            <person name="Dixit A."/>
            <person name="Pal A.K."/>
            <person name="Ghazi I.A."/>
            <person name="Yadav M."/>
            <person name="Pandit A."/>
            <person name="Bhargava A."/>
            <person name="Sureshbabu K."/>
            <person name="Batra K."/>
            <person name="Sharma T.R."/>
            <person name="Mohapatra T."/>
            <person name="Singh N.K."/>
            <person name="Messing J."/>
            <person name="Nelson A.B."/>
            <person name="Fuks G."/>
            <person name="Kavchok S."/>
            <person name="Keizer G."/>
            <person name="Linton E."/>
            <person name="Llaca V."/>
            <person name="Song R."/>
            <person name="Tanyolac B."/>
            <person name="Young S."/>
            <person name="Ho-Il K."/>
            <person name="Hahn J.H."/>
            <person name="Sangsakoo G."/>
            <person name="Vanavichit A."/>
            <person name="de Mattos Luiz.A.T."/>
            <person name="Zimmer P.D."/>
            <person name="Malone G."/>
            <person name="Dellagostin O."/>
            <person name="de Oliveira A.C."/>
            <person name="Bevan M."/>
            <person name="Bancroft I."/>
            <person name="Minx P."/>
            <person name="Cordum H."/>
            <person name="Wilson R."/>
            <person name="Cheng Z."/>
            <person name="Jin W."/>
            <person name="Jiang J."/>
            <person name="Leong S.A."/>
            <person name="Iwama H."/>
            <person name="Gojobori T."/>
            <person name="Itoh T."/>
            <person name="Niimura Y."/>
            <person name="Fujii Y."/>
            <person name="Habara T."/>
            <person name="Sakai H."/>
            <person name="Sato Y."/>
            <person name="Wilson G."/>
            <person name="Kumar K."/>
            <person name="McCouch S."/>
            <person name="Juretic N."/>
            <person name="Hoen D."/>
            <person name="Wright S."/>
            <person name="Bruskiewich R."/>
            <person name="Bureau T."/>
            <person name="Miyao A."/>
            <person name="Hirochika H."/>
            <person name="Nishikawa T."/>
            <person name="Kadowaki K."/>
            <person name="Sugiura M."/>
            <person name="Burr B."/>
            <person name="Sasaki T."/>
        </authorList>
    </citation>
    <scope>NUCLEOTIDE SEQUENCE [LARGE SCALE GENOMIC DNA]</scope>
    <source>
        <strain evidence="3">cv. Nipponbare</strain>
    </source>
</reference>
<evidence type="ECO:0000256" key="1">
    <source>
        <dbReference type="SAM" id="MobiDB-lite"/>
    </source>
</evidence>
<feature type="compositionally biased region" description="Basic residues" evidence="1">
    <location>
        <begin position="197"/>
        <end position="209"/>
    </location>
</feature>
<name>Q6H439_ORYSJ</name>
<dbReference type="Proteomes" id="UP000000763">
    <property type="component" value="Chromosome 9"/>
</dbReference>
<feature type="region of interest" description="Disordered" evidence="1">
    <location>
        <begin position="1"/>
        <end position="78"/>
    </location>
</feature>
<protein>
    <submittedName>
        <fullName evidence="2">Uncharacterized protein</fullName>
    </submittedName>
</protein>